<accession>A0A0A3J531</accession>
<keyword evidence="4" id="KW-1185">Reference proteome</keyword>
<dbReference type="RefSeq" id="WP_036177448.1">
    <property type="nucleotide sequence ID" value="NZ_AVCZ01000023.1"/>
</dbReference>
<dbReference type="AlphaFoldDB" id="A0A0A3J531"/>
<protein>
    <submittedName>
        <fullName evidence="3">Uncharacterized protein</fullName>
    </submittedName>
</protein>
<comment type="caution">
    <text evidence="3">The sequence shown here is derived from an EMBL/GenBank/DDBJ whole genome shotgun (WGS) entry which is preliminary data.</text>
</comment>
<dbReference type="Proteomes" id="UP000030595">
    <property type="component" value="Unassembled WGS sequence"/>
</dbReference>
<evidence type="ECO:0000313" key="4">
    <source>
        <dbReference type="Proteomes" id="UP000030595"/>
    </source>
</evidence>
<feature type="signal peptide" evidence="2">
    <location>
        <begin position="1"/>
        <end position="29"/>
    </location>
</feature>
<proteinExistence type="predicted"/>
<feature type="chain" id="PRO_5002002303" evidence="2">
    <location>
        <begin position="30"/>
        <end position="291"/>
    </location>
</feature>
<keyword evidence="2" id="KW-0732">Signal</keyword>
<keyword evidence="1" id="KW-0175">Coiled coil</keyword>
<reference evidence="3 4" key="1">
    <citation type="submission" date="2014-02" db="EMBL/GenBank/DDBJ databases">
        <title>Draft genome sequence of Lysinibacillus massiliensis CCUG 49529.</title>
        <authorList>
            <person name="Zhang F."/>
            <person name="Wang G."/>
            <person name="Zhang L."/>
        </authorList>
    </citation>
    <scope>NUCLEOTIDE SEQUENCE [LARGE SCALE GENOMIC DNA]</scope>
    <source>
        <strain evidence="3 4">CCUG 49529</strain>
    </source>
</reference>
<evidence type="ECO:0000256" key="2">
    <source>
        <dbReference type="SAM" id="SignalP"/>
    </source>
</evidence>
<dbReference type="EMBL" id="JPVQ01000023">
    <property type="protein sequence ID" value="KGR90258.1"/>
    <property type="molecule type" value="Genomic_DNA"/>
</dbReference>
<feature type="coiled-coil region" evidence="1">
    <location>
        <begin position="70"/>
        <end position="97"/>
    </location>
</feature>
<evidence type="ECO:0000256" key="1">
    <source>
        <dbReference type="SAM" id="Coils"/>
    </source>
</evidence>
<gene>
    <name evidence="3" type="ORF">CD30_12895</name>
</gene>
<evidence type="ECO:0000313" key="3">
    <source>
        <dbReference type="EMBL" id="KGR90258.1"/>
    </source>
</evidence>
<name>A0A0A3J531_9BACL</name>
<sequence>MAKNKLVVSGALASILVLSSGVVTNEAHAKELTETKETFYEQITISELSSVQKYEYNSLIKEVSAINQSSKSQLNKKEAVEKLLQNANKDVVRAYANQINKEIQDTINSFDPVSSTELVNQTFVQEKVLSDGSKIVLTIEDKPVLEQGLDESASMDFQILSEQDTLNIGYGSRYLTYTFHYYAAAYPDPTFVLTTYYDADRYNGLTGTSTSTAGTSTIFPYSIATHNHDIIDDRAESAGTSISSQADFTLAGIGFNGIGLIQLDITLRTKITLNSIGSTSANITYYSNYDY</sequence>
<organism evidence="3 4">
    <name type="scientific">Ureibacillus massiliensis 4400831 = CIP 108448 = CCUG 49529</name>
    <dbReference type="NCBI Taxonomy" id="1211035"/>
    <lineage>
        <taxon>Bacteria</taxon>
        <taxon>Bacillati</taxon>
        <taxon>Bacillota</taxon>
        <taxon>Bacilli</taxon>
        <taxon>Bacillales</taxon>
        <taxon>Caryophanaceae</taxon>
        <taxon>Ureibacillus</taxon>
    </lineage>
</organism>